<dbReference type="STRING" id="1003.SAMN04488541_1003132"/>
<evidence type="ECO:0000313" key="5">
    <source>
        <dbReference type="Proteomes" id="UP000199513"/>
    </source>
</evidence>
<name>A0A1I2BRZ3_9BACT</name>
<dbReference type="OrthoDB" id="954426at2"/>
<reference evidence="4 5" key="1">
    <citation type="submission" date="2016-10" db="EMBL/GenBank/DDBJ databases">
        <authorList>
            <person name="de Groot N.N."/>
        </authorList>
    </citation>
    <scope>NUCLEOTIDE SEQUENCE [LARGE SCALE GENOMIC DNA]</scope>
    <source>
        <strain>GEY</strain>
        <strain evidence="5">DSM 9560</strain>
    </source>
</reference>
<feature type="domain" description="SHSP" evidence="3">
    <location>
        <begin position="19"/>
        <end position="132"/>
    </location>
</feature>
<protein>
    <submittedName>
        <fullName evidence="4">Hsp20/alpha crystallin family protein</fullName>
    </submittedName>
</protein>
<evidence type="ECO:0000256" key="1">
    <source>
        <dbReference type="PROSITE-ProRule" id="PRU00285"/>
    </source>
</evidence>
<dbReference type="PROSITE" id="PS01031">
    <property type="entry name" value="SHSP"/>
    <property type="match status" value="1"/>
</dbReference>
<dbReference type="InterPro" id="IPR002068">
    <property type="entry name" value="A-crystallin/Hsp20_dom"/>
</dbReference>
<accession>A0A1I2BRZ3</accession>
<dbReference type="InterPro" id="IPR008978">
    <property type="entry name" value="HSP20-like_chaperone"/>
</dbReference>
<evidence type="ECO:0000259" key="3">
    <source>
        <dbReference type="PROSITE" id="PS01031"/>
    </source>
</evidence>
<dbReference type="SUPFAM" id="SSF49764">
    <property type="entry name" value="HSP20-like chaperones"/>
    <property type="match status" value="1"/>
</dbReference>
<evidence type="ECO:0000313" key="4">
    <source>
        <dbReference type="EMBL" id="SFE58869.1"/>
    </source>
</evidence>
<sequence length="132" mass="14987">MSVTNELTKQLAHLANVNSVIGGGISSMNERIRELKDGVLLEVSMPSVSPDAYRVRIKDNILMVIMSLSVIENIDSEEERVFSPSLIRAFPIPHFIDVDNIQAQYNYEEGKLQVFAPYNNLRNYAKDVDIRF</sequence>
<dbReference type="CDD" id="cd00298">
    <property type="entry name" value="ACD_sHsps_p23-like"/>
    <property type="match status" value="1"/>
</dbReference>
<dbReference type="RefSeq" id="WP_091539585.1">
    <property type="nucleotide sequence ID" value="NZ_FONY01000003.1"/>
</dbReference>
<organism evidence="4 5">
    <name type="scientific">Thermoflexibacter ruber</name>
    <dbReference type="NCBI Taxonomy" id="1003"/>
    <lineage>
        <taxon>Bacteria</taxon>
        <taxon>Pseudomonadati</taxon>
        <taxon>Bacteroidota</taxon>
        <taxon>Cytophagia</taxon>
        <taxon>Cytophagales</taxon>
        <taxon>Thermoflexibacteraceae</taxon>
        <taxon>Thermoflexibacter</taxon>
    </lineage>
</organism>
<dbReference type="Proteomes" id="UP000199513">
    <property type="component" value="Unassembled WGS sequence"/>
</dbReference>
<dbReference type="EMBL" id="FONY01000003">
    <property type="protein sequence ID" value="SFE58869.1"/>
    <property type="molecule type" value="Genomic_DNA"/>
</dbReference>
<proteinExistence type="inferred from homology"/>
<dbReference type="Pfam" id="PF00011">
    <property type="entry name" value="HSP20"/>
    <property type="match status" value="1"/>
</dbReference>
<dbReference type="AlphaFoldDB" id="A0A1I2BRZ3"/>
<dbReference type="Gene3D" id="2.60.40.790">
    <property type="match status" value="1"/>
</dbReference>
<keyword evidence="5" id="KW-1185">Reference proteome</keyword>
<gene>
    <name evidence="4" type="ORF">SAMN04488541_1003132</name>
</gene>
<comment type="similarity">
    <text evidence="1 2">Belongs to the small heat shock protein (HSP20) family.</text>
</comment>
<evidence type="ECO:0000256" key="2">
    <source>
        <dbReference type="RuleBase" id="RU003616"/>
    </source>
</evidence>